<evidence type="ECO:0000256" key="2">
    <source>
        <dbReference type="ARBA" id="ARBA00012135"/>
    </source>
</evidence>
<dbReference type="CDD" id="cd01169">
    <property type="entry name" value="HMPP_kinase"/>
    <property type="match status" value="1"/>
</dbReference>
<proteinExistence type="predicted"/>
<dbReference type="Pfam" id="PF08543">
    <property type="entry name" value="Phos_pyr_kin"/>
    <property type="match status" value="1"/>
</dbReference>
<dbReference type="SUPFAM" id="SSF53613">
    <property type="entry name" value="Ribokinase-like"/>
    <property type="match status" value="1"/>
</dbReference>
<evidence type="ECO:0000256" key="4">
    <source>
        <dbReference type="ARBA" id="ARBA00022741"/>
    </source>
</evidence>
<keyword evidence="3 8" id="KW-0808">Transferase</keyword>
<dbReference type="InterPro" id="IPR004399">
    <property type="entry name" value="HMP/HMP-P_kinase_dom"/>
</dbReference>
<dbReference type="AlphaFoldDB" id="A0A6N2ZZN1"/>
<name>A0A6N2ZZN1_9BACT</name>
<dbReference type="Gene3D" id="3.40.1190.20">
    <property type="match status" value="1"/>
</dbReference>
<dbReference type="GO" id="GO:0008902">
    <property type="term" value="F:hydroxymethylpyrimidine kinase activity"/>
    <property type="evidence" value="ECO:0007669"/>
    <property type="project" value="UniProtKB-EC"/>
</dbReference>
<organism evidence="8">
    <name type="scientific">Paraprevotella clara</name>
    <dbReference type="NCBI Taxonomy" id="454154"/>
    <lineage>
        <taxon>Bacteria</taxon>
        <taxon>Pseudomonadati</taxon>
        <taxon>Bacteroidota</taxon>
        <taxon>Bacteroidia</taxon>
        <taxon>Bacteroidales</taxon>
        <taxon>Prevotellaceae</taxon>
        <taxon>Paraprevotella</taxon>
    </lineage>
</organism>
<dbReference type="EC" id="2.7.1.49" evidence="2"/>
<comment type="pathway">
    <text evidence="1">Cofactor biosynthesis; thiamine diphosphate biosynthesis.</text>
</comment>
<dbReference type="GO" id="GO:0008972">
    <property type="term" value="F:phosphomethylpyrimidine kinase activity"/>
    <property type="evidence" value="ECO:0007669"/>
    <property type="project" value="InterPro"/>
</dbReference>
<dbReference type="PANTHER" id="PTHR20858">
    <property type="entry name" value="PHOSPHOMETHYLPYRIMIDINE KINASE"/>
    <property type="match status" value="1"/>
</dbReference>
<dbReference type="InterPro" id="IPR029056">
    <property type="entry name" value="Ribokinase-like"/>
</dbReference>
<protein>
    <recommendedName>
        <fullName evidence="2">hydroxymethylpyrimidine kinase</fullName>
        <ecNumber evidence="2">2.7.1.49</ecNumber>
    </recommendedName>
</protein>
<evidence type="ECO:0000256" key="6">
    <source>
        <dbReference type="ARBA" id="ARBA00022840"/>
    </source>
</evidence>
<evidence type="ECO:0000256" key="1">
    <source>
        <dbReference type="ARBA" id="ARBA00004948"/>
    </source>
</evidence>
<evidence type="ECO:0000259" key="7">
    <source>
        <dbReference type="Pfam" id="PF08543"/>
    </source>
</evidence>
<dbReference type="GO" id="GO:0005524">
    <property type="term" value="F:ATP binding"/>
    <property type="evidence" value="ECO:0007669"/>
    <property type="project" value="UniProtKB-KW"/>
</dbReference>
<dbReference type="PANTHER" id="PTHR20858:SF17">
    <property type="entry name" value="HYDROXYMETHYLPYRIMIDINE_PHOSPHOMETHYLPYRIMIDINE KINASE THI20-RELATED"/>
    <property type="match status" value="1"/>
</dbReference>
<accession>A0A6N2ZZN1</accession>
<dbReference type="NCBIfam" id="TIGR00097">
    <property type="entry name" value="HMP-P_kinase"/>
    <property type="match status" value="1"/>
</dbReference>
<dbReference type="EMBL" id="CACRUT010000008">
    <property type="protein sequence ID" value="VYT83398.1"/>
    <property type="molecule type" value="Genomic_DNA"/>
</dbReference>
<dbReference type="GO" id="GO:0005829">
    <property type="term" value="C:cytosol"/>
    <property type="evidence" value="ECO:0007669"/>
    <property type="project" value="TreeGrafter"/>
</dbReference>
<dbReference type="GO" id="GO:0009228">
    <property type="term" value="P:thiamine biosynthetic process"/>
    <property type="evidence" value="ECO:0007669"/>
    <property type="project" value="InterPro"/>
</dbReference>
<keyword evidence="5 8" id="KW-0418">Kinase</keyword>
<feature type="domain" description="Pyridoxamine kinase/Phosphomethylpyrimidine kinase" evidence="7">
    <location>
        <begin position="42"/>
        <end position="290"/>
    </location>
</feature>
<evidence type="ECO:0000256" key="5">
    <source>
        <dbReference type="ARBA" id="ARBA00022777"/>
    </source>
</evidence>
<reference evidence="8" key="1">
    <citation type="submission" date="2019-11" db="EMBL/GenBank/DDBJ databases">
        <authorList>
            <person name="Feng L."/>
        </authorList>
    </citation>
    <scope>NUCLEOTIDE SEQUENCE</scope>
    <source>
        <strain evidence="8">PclaraLFYP37</strain>
    </source>
</reference>
<keyword evidence="4" id="KW-0547">Nucleotide-binding</keyword>
<sequence length="301" mass="32488">MHKYTRYFHLLFPCFICIQPNIRVLLHIQMKYTTVLSIAGSDCSGGAGIQADIKTISALGCYAASIVTAVTVQNTCGVKNIYPIPAQIVKEQIQAVTEDMQIDALKIGMVTDEGIIAVIADFLSSNRLPAVFDPVLVSSSGYSLVKPEALHVMRDRLIPHCTLVTPNLPEAEILSGIPIRNIEDMANAGRHILTYGCRSVLIKGGHLEGGDMTDILVCGNTPEDIHRYHSTKINSANTHGTGCTLSSAIAAYIGQGISLPEAVGLGKKYLTNALFYGKDVTIGKGHGPLNHFFNPKKLMIK</sequence>
<evidence type="ECO:0000313" key="8">
    <source>
        <dbReference type="EMBL" id="VYT83398.1"/>
    </source>
</evidence>
<gene>
    <name evidence="8" type="primary">thiD</name>
    <name evidence="8" type="ORF">PCLFYP37_01249</name>
</gene>
<dbReference type="InterPro" id="IPR013749">
    <property type="entry name" value="PM/HMP-P_kinase-1"/>
</dbReference>
<evidence type="ECO:0000256" key="3">
    <source>
        <dbReference type="ARBA" id="ARBA00022679"/>
    </source>
</evidence>
<keyword evidence="6" id="KW-0067">ATP-binding</keyword>
<dbReference type="FunFam" id="3.40.1190.20:FF:000003">
    <property type="entry name" value="Phosphomethylpyrimidine kinase ThiD"/>
    <property type="match status" value="1"/>
</dbReference>